<accession>A0AAD5LDH2</accession>
<feature type="chain" id="PRO_5041920550" evidence="1">
    <location>
        <begin position="30"/>
        <end position="92"/>
    </location>
</feature>
<gene>
    <name evidence="2" type="ORF">P43SY_006601</name>
</gene>
<dbReference type="AlphaFoldDB" id="A0AAD5LDH2"/>
<feature type="signal peptide" evidence="1">
    <location>
        <begin position="1"/>
        <end position="29"/>
    </location>
</feature>
<evidence type="ECO:0000313" key="2">
    <source>
        <dbReference type="EMBL" id="KAJ0394360.1"/>
    </source>
</evidence>
<name>A0AAD5LDH2_PYTIN</name>
<organism evidence="2 3">
    <name type="scientific">Pythium insidiosum</name>
    <name type="common">Pythiosis disease agent</name>
    <dbReference type="NCBI Taxonomy" id="114742"/>
    <lineage>
        <taxon>Eukaryota</taxon>
        <taxon>Sar</taxon>
        <taxon>Stramenopiles</taxon>
        <taxon>Oomycota</taxon>
        <taxon>Peronosporomycetes</taxon>
        <taxon>Pythiales</taxon>
        <taxon>Pythiaceae</taxon>
        <taxon>Pythium</taxon>
    </lineage>
</organism>
<keyword evidence="1" id="KW-0732">Signal</keyword>
<keyword evidence="3" id="KW-1185">Reference proteome</keyword>
<sequence>MLSVLSSVLHGAIITLSVVVVALHARAFAISERGPIAGCKQPMYPWFGSAYTCAIYEFNCYRRGVDSPPEYALDALHRDSLAESRIGLSGIS</sequence>
<dbReference type="EMBL" id="JAKCXM010000415">
    <property type="protein sequence ID" value="KAJ0394360.1"/>
    <property type="molecule type" value="Genomic_DNA"/>
</dbReference>
<evidence type="ECO:0000256" key="1">
    <source>
        <dbReference type="SAM" id="SignalP"/>
    </source>
</evidence>
<protein>
    <submittedName>
        <fullName evidence="2">Uncharacterized protein</fullName>
    </submittedName>
</protein>
<evidence type="ECO:0000313" key="3">
    <source>
        <dbReference type="Proteomes" id="UP001209570"/>
    </source>
</evidence>
<dbReference type="Proteomes" id="UP001209570">
    <property type="component" value="Unassembled WGS sequence"/>
</dbReference>
<reference evidence="2" key="1">
    <citation type="submission" date="2021-12" db="EMBL/GenBank/DDBJ databases">
        <title>Prjna785345.</title>
        <authorList>
            <person name="Rujirawat T."/>
            <person name="Krajaejun T."/>
        </authorList>
    </citation>
    <scope>NUCLEOTIDE SEQUENCE</scope>
    <source>
        <strain evidence="2">Pi057C3</strain>
    </source>
</reference>
<comment type="caution">
    <text evidence="2">The sequence shown here is derived from an EMBL/GenBank/DDBJ whole genome shotgun (WGS) entry which is preliminary data.</text>
</comment>
<proteinExistence type="predicted"/>